<dbReference type="RefSeq" id="WP_240569188.1">
    <property type="nucleotide sequence ID" value="NZ_JAKVPY010000020.1"/>
</dbReference>
<organism evidence="2 3">
    <name type="scientific">Halomonas flagellata</name>
    <dbReference type="NCBI Taxonomy" id="2920385"/>
    <lineage>
        <taxon>Bacteria</taxon>
        <taxon>Pseudomonadati</taxon>
        <taxon>Pseudomonadota</taxon>
        <taxon>Gammaproteobacteria</taxon>
        <taxon>Oceanospirillales</taxon>
        <taxon>Halomonadaceae</taxon>
        <taxon>Halomonas</taxon>
    </lineage>
</organism>
<evidence type="ECO:0000256" key="1">
    <source>
        <dbReference type="SAM" id="SignalP"/>
    </source>
</evidence>
<dbReference type="EMBL" id="JAKVPY010000020">
    <property type="protein sequence ID" value="MCH4564551.1"/>
    <property type="molecule type" value="Genomic_DNA"/>
</dbReference>
<feature type="signal peptide" evidence="1">
    <location>
        <begin position="1"/>
        <end position="21"/>
    </location>
</feature>
<sequence>MRAAKVMLAGLALSVAGLAPADESQRFPDVVGVEVTEAGENRFDFDVTLSSPYDSPSRYADAFRHQESGRHFGKTCLEY</sequence>
<gene>
    <name evidence="2" type="ORF">MKP05_15720</name>
</gene>
<proteinExistence type="predicted"/>
<reference evidence="2 3" key="1">
    <citation type="submission" date="2022-02" db="EMBL/GenBank/DDBJ databases">
        <title>Halomonas fukangensis sp. nov., a halophilic bacterium isolated from a bulk soil of Kalidium foliatum at Fukang.</title>
        <authorList>
            <person name="Huang Y."/>
        </authorList>
    </citation>
    <scope>NUCLEOTIDE SEQUENCE [LARGE SCALE GENOMIC DNA]</scope>
    <source>
        <strain evidence="2 3">EGI 63088</strain>
    </source>
</reference>
<keyword evidence="3" id="KW-1185">Reference proteome</keyword>
<name>A0ABS9RXG9_9GAMM</name>
<evidence type="ECO:0000313" key="2">
    <source>
        <dbReference type="EMBL" id="MCH4564551.1"/>
    </source>
</evidence>
<feature type="chain" id="PRO_5046269689" evidence="1">
    <location>
        <begin position="22"/>
        <end position="79"/>
    </location>
</feature>
<protein>
    <submittedName>
        <fullName evidence="2">Uncharacterized protein</fullName>
    </submittedName>
</protein>
<accession>A0ABS9RXG9</accession>
<evidence type="ECO:0000313" key="3">
    <source>
        <dbReference type="Proteomes" id="UP001202117"/>
    </source>
</evidence>
<keyword evidence="1" id="KW-0732">Signal</keyword>
<dbReference type="Proteomes" id="UP001202117">
    <property type="component" value="Unassembled WGS sequence"/>
</dbReference>
<comment type="caution">
    <text evidence="2">The sequence shown here is derived from an EMBL/GenBank/DDBJ whole genome shotgun (WGS) entry which is preliminary data.</text>
</comment>